<dbReference type="SUPFAM" id="SSF53098">
    <property type="entry name" value="Ribonuclease H-like"/>
    <property type="match status" value="1"/>
</dbReference>
<dbReference type="Proteomes" id="UP000264353">
    <property type="component" value="Chromosome A3"/>
</dbReference>
<accession>A0A398A3V9</accession>
<dbReference type="Gene3D" id="3.30.420.10">
    <property type="entry name" value="Ribonuclease H-like superfamily/Ribonuclease H"/>
    <property type="match status" value="1"/>
</dbReference>
<dbReference type="InterPro" id="IPR012337">
    <property type="entry name" value="RNaseH-like_sf"/>
</dbReference>
<dbReference type="Pfam" id="PF13456">
    <property type="entry name" value="RVT_3"/>
    <property type="match status" value="1"/>
</dbReference>
<dbReference type="GO" id="GO:0003676">
    <property type="term" value="F:nucleic acid binding"/>
    <property type="evidence" value="ECO:0007669"/>
    <property type="project" value="InterPro"/>
</dbReference>
<dbReference type="AlphaFoldDB" id="A0A398A3V9"/>
<dbReference type="CDD" id="cd06222">
    <property type="entry name" value="RNase_H_like"/>
    <property type="match status" value="1"/>
</dbReference>
<dbReference type="InterPro" id="IPR036397">
    <property type="entry name" value="RNaseH_sf"/>
</dbReference>
<protein>
    <recommendedName>
        <fullName evidence="1">RNase H type-1 domain-containing protein</fullName>
    </recommendedName>
</protein>
<sequence length="133" mass="14870">MNIGGIGWSLYSIEGTQKLQGSSLIKPTNSSLEAEATAMLMAAQQLWRLRYEHVAFISDCKQLVDELNQCLAEETIKTARTTEAFSMVKDIKVMVKACNFTFHHVFRSSVSSVNVLAKNARQSGNGYVLTWMF</sequence>
<dbReference type="EMBL" id="CM010630">
    <property type="protein sequence ID" value="RID72507.1"/>
    <property type="molecule type" value="Genomic_DNA"/>
</dbReference>
<dbReference type="InterPro" id="IPR044730">
    <property type="entry name" value="RNase_H-like_dom_plant"/>
</dbReference>
<dbReference type="PANTHER" id="PTHR34146">
    <property type="entry name" value="POLYNUCLEOTIDYL TRANSFERASE, RIBONUCLEASE H-LIKE SUPERFAMILY PROTEIN-RELATED"/>
    <property type="match status" value="1"/>
</dbReference>
<evidence type="ECO:0000313" key="2">
    <source>
        <dbReference type="EMBL" id="RID72507.1"/>
    </source>
</evidence>
<name>A0A398A3V9_BRACM</name>
<reference evidence="2 3" key="1">
    <citation type="submission" date="2018-06" db="EMBL/GenBank/DDBJ databases">
        <title>WGS assembly of Brassica rapa FPsc.</title>
        <authorList>
            <person name="Bowman J."/>
            <person name="Kohchi T."/>
            <person name="Yamato K."/>
            <person name="Jenkins J."/>
            <person name="Shu S."/>
            <person name="Ishizaki K."/>
            <person name="Yamaoka S."/>
            <person name="Nishihama R."/>
            <person name="Nakamura Y."/>
            <person name="Berger F."/>
            <person name="Adam C."/>
            <person name="Aki S."/>
            <person name="Althoff F."/>
            <person name="Araki T."/>
            <person name="Arteaga-Vazquez M."/>
            <person name="Balasubrmanian S."/>
            <person name="Bauer D."/>
            <person name="Boehm C."/>
            <person name="Briginshaw L."/>
            <person name="Caballero-Perez J."/>
            <person name="Catarino B."/>
            <person name="Chen F."/>
            <person name="Chiyoda S."/>
            <person name="Chovatia M."/>
            <person name="Davies K."/>
            <person name="Delmans M."/>
            <person name="Demura T."/>
            <person name="Dierschke T."/>
            <person name="Dolan L."/>
            <person name="Dorantes-Acosta A."/>
            <person name="Eklund D."/>
            <person name="Florent S."/>
            <person name="Flores-Sandoval E."/>
            <person name="Fujiyama A."/>
            <person name="Fukuzawa H."/>
            <person name="Galik B."/>
            <person name="Grimanelli D."/>
            <person name="Grimwood J."/>
            <person name="Grossniklaus U."/>
            <person name="Hamada T."/>
            <person name="Haseloff J."/>
            <person name="Hetherington A."/>
            <person name="Higo A."/>
            <person name="Hirakawa Y."/>
            <person name="Hundley H."/>
            <person name="Ikeda Y."/>
            <person name="Inoue K."/>
            <person name="Inoue S."/>
            <person name="Ishida S."/>
            <person name="Jia Q."/>
            <person name="Kakita M."/>
            <person name="Kanazawa T."/>
            <person name="Kawai Y."/>
            <person name="Kawashima T."/>
            <person name="Kennedy M."/>
            <person name="Kinose K."/>
            <person name="Kinoshita T."/>
            <person name="Kohara Y."/>
            <person name="Koide E."/>
            <person name="Komatsu K."/>
            <person name="Kopischke S."/>
            <person name="Kubo M."/>
            <person name="Kyozuka J."/>
            <person name="Lagercrantz U."/>
            <person name="Lin S."/>
            <person name="Lindquist E."/>
            <person name="Lipzen A."/>
            <person name="Lu C."/>
            <person name="Luna E."/>
            <person name="Martienssen R."/>
            <person name="Minamino N."/>
            <person name="Mizutani M."/>
            <person name="Mizutani M."/>
            <person name="Mochizuki N."/>
            <person name="Monte I."/>
            <person name="Mosher R."/>
            <person name="Nagasaki H."/>
            <person name="Nakagami H."/>
            <person name="Naramoto S."/>
            <person name="Nishitani K."/>
            <person name="Ohtani M."/>
            <person name="Okamoto T."/>
            <person name="Okumura M."/>
            <person name="Phillips J."/>
            <person name="Pollak B."/>
            <person name="Reinders A."/>
            <person name="Roevekamp M."/>
            <person name="Sano R."/>
            <person name="Sawa S."/>
            <person name="Schmid M."/>
            <person name="Shirakawa M."/>
            <person name="Solano R."/>
            <person name="Spunde A."/>
            <person name="Suetsugu N."/>
            <person name="Sugano S."/>
            <person name="Sugiyama A."/>
            <person name="Sun R."/>
            <person name="Suzuki Y."/>
            <person name="Takenaka M."/>
            <person name="Takezawa D."/>
            <person name="Tomogane H."/>
            <person name="Tsuzuki M."/>
            <person name="Ueda T."/>
            <person name="Umeda M."/>
            <person name="Ward J."/>
            <person name="Watanabe Y."/>
            <person name="Yazaki K."/>
            <person name="Yokoyama R."/>
            <person name="Yoshitake Y."/>
            <person name="Yotsui I."/>
            <person name="Zachgo S."/>
            <person name="Schmutz J."/>
        </authorList>
    </citation>
    <scope>NUCLEOTIDE SEQUENCE [LARGE SCALE GENOMIC DNA]</scope>
    <source>
        <strain evidence="3">cv. B-3</strain>
    </source>
</reference>
<dbReference type="InterPro" id="IPR002156">
    <property type="entry name" value="RNaseH_domain"/>
</dbReference>
<feature type="domain" description="RNase H type-1" evidence="1">
    <location>
        <begin position="2"/>
        <end position="120"/>
    </location>
</feature>
<dbReference type="PANTHER" id="PTHR34146:SF3">
    <property type="entry name" value="POLYNUCLEOTIDYL TRANSFERASE, RIBONUCLEASE H-LIKE SUPERFAMILY PROTEIN"/>
    <property type="match status" value="1"/>
</dbReference>
<dbReference type="GO" id="GO:0004523">
    <property type="term" value="F:RNA-DNA hybrid ribonuclease activity"/>
    <property type="evidence" value="ECO:0007669"/>
    <property type="project" value="InterPro"/>
</dbReference>
<organism evidence="2 3">
    <name type="scientific">Brassica campestris</name>
    <name type="common">Field mustard</name>
    <dbReference type="NCBI Taxonomy" id="3711"/>
    <lineage>
        <taxon>Eukaryota</taxon>
        <taxon>Viridiplantae</taxon>
        <taxon>Streptophyta</taxon>
        <taxon>Embryophyta</taxon>
        <taxon>Tracheophyta</taxon>
        <taxon>Spermatophyta</taxon>
        <taxon>Magnoliopsida</taxon>
        <taxon>eudicotyledons</taxon>
        <taxon>Gunneridae</taxon>
        <taxon>Pentapetalae</taxon>
        <taxon>rosids</taxon>
        <taxon>malvids</taxon>
        <taxon>Brassicales</taxon>
        <taxon>Brassicaceae</taxon>
        <taxon>Brassiceae</taxon>
        <taxon>Brassica</taxon>
    </lineage>
</organism>
<proteinExistence type="predicted"/>
<evidence type="ECO:0000259" key="1">
    <source>
        <dbReference type="Pfam" id="PF13456"/>
    </source>
</evidence>
<gene>
    <name evidence="2" type="ORF">BRARA_C04396</name>
</gene>
<evidence type="ECO:0000313" key="3">
    <source>
        <dbReference type="Proteomes" id="UP000264353"/>
    </source>
</evidence>